<keyword evidence="4" id="KW-1185">Reference proteome</keyword>
<feature type="region of interest" description="Disordered" evidence="1">
    <location>
        <begin position="1"/>
        <end position="50"/>
    </location>
</feature>
<gene>
    <name evidence="3" type="ORF">CC80DRAFT_495898</name>
</gene>
<organism evidence="3 4">
    <name type="scientific">Byssothecium circinans</name>
    <dbReference type="NCBI Taxonomy" id="147558"/>
    <lineage>
        <taxon>Eukaryota</taxon>
        <taxon>Fungi</taxon>
        <taxon>Dikarya</taxon>
        <taxon>Ascomycota</taxon>
        <taxon>Pezizomycotina</taxon>
        <taxon>Dothideomycetes</taxon>
        <taxon>Pleosporomycetidae</taxon>
        <taxon>Pleosporales</taxon>
        <taxon>Massarineae</taxon>
        <taxon>Massarinaceae</taxon>
        <taxon>Byssothecium</taxon>
    </lineage>
</organism>
<evidence type="ECO:0008006" key="5">
    <source>
        <dbReference type="Google" id="ProtNLM"/>
    </source>
</evidence>
<sequence length="239" mass="25088">MTSPNNQPAQNHNHTFKNPPSQQGTSPSAQSPSPAQPNPPSSPTTKLSNINQPLISPRTEFLLDWTLKVLSVAAAILFGIWAPISYKATEDANDDNNASQGTIFEALNSLKAQGSQNARAQSSIRTQMDAMATLRVWEFCDGKASSIAACAQVTSVVKIADVVTSLAGLTVRPGSTATSTSTPSSGAGPQDGNSRGAAKLPLAAVLGIVFGVLVLLGMGMGFFVWQHRMKRREAVEEAG</sequence>
<feature type="region of interest" description="Disordered" evidence="1">
    <location>
        <begin position="173"/>
        <end position="193"/>
    </location>
</feature>
<proteinExistence type="predicted"/>
<feature type="compositionally biased region" description="Polar residues" evidence="1">
    <location>
        <begin position="1"/>
        <end position="18"/>
    </location>
</feature>
<keyword evidence="2" id="KW-0812">Transmembrane</keyword>
<name>A0A6A5TGM4_9PLEO</name>
<dbReference type="EMBL" id="ML977015">
    <property type="protein sequence ID" value="KAF1951751.1"/>
    <property type="molecule type" value="Genomic_DNA"/>
</dbReference>
<evidence type="ECO:0000313" key="4">
    <source>
        <dbReference type="Proteomes" id="UP000800035"/>
    </source>
</evidence>
<accession>A0A6A5TGM4</accession>
<keyword evidence="2" id="KW-1133">Transmembrane helix</keyword>
<evidence type="ECO:0000313" key="3">
    <source>
        <dbReference type="EMBL" id="KAF1951751.1"/>
    </source>
</evidence>
<feature type="transmembrane region" description="Helical" evidence="2">
    <location>
        <begin position="202"/>
        <end position="225"/>
    </location>
</feature>
<evidence type="ECO:0000256" key="1">
    <source>
        <dbReference type="SAM" id="MobiDB-lite"/>
    </source>
</evidence>
<feature type="compositionally biased region" description="Low complexity" evidence="1">
    <location>
        <begin position="173"/>
        <end position="188"/>
    </location>
</feature>
<dbReference type="Proteomes" id="UP000800035">
    <property type="component" value="Unassembled WGS sequence"/>
</dbReference>
<dbReference type="OrthoDB" id="3563303at2759"/>
<keyword evidence="2" id="KW-0472">Membrane</keyword>
<feature type="compositionally biased region" description="Low complexity" evidence="1">
    <location>
        <begin position="19"/>
        <end position="33"/>
    </location>
</feature>
<evidence type="ECO:0000256" key="2">
    <source>
        <dbReference type="SAM" id="Phobius"/>
    </source>
</evidence>
<dbReference type="AlphaFoldDB" id="A0A6A5TGM4"/>
<reference evidence="3" key="1">
    <citation type="journal article" date="2020" name="Stud. Mycol.">
        <title>101 Dothideomycetes genomes: a test case for predicting lifestyles and emergence of pathogens.</title>
        <authorList>
            <person name="Haridas S."/>
            <person name="Albert R."/>
            <person name="Binder M."/>
            <person name="Bloem J."/>
            <person name="Labutti K."/>
            <person name="Salamov A."/>
            <person name="Andreopoulos B."/>
            <person name="Baker S."/>
            <person name="Barry K."/>
            <person name="Bills G."/>
            <person name="Bluhm B."/>
            <person name="Cannon C."/>
            <person name="Castanera R."/>
            <person name="Culley D."/>
            <person name="Daum C."/>
            <person name="Ezra D."/>
            <person name="Gonzalez J."/>
            <person name="Henrissat B."/>
            <person name="Kuo A."/>
            <person name="Liang C."/>
            <person name="Lipzen A."/>
            <person name="Lutzoni F."/>
            <person name="Magnuson J."/>
            <person name="Mondo S."/>
            <person name="Nolan M."/>
            <person name="Ohm R."/>
            <person name="Pangilinan J."/>
            <person name="Park H.-J."/>
            <person name="Ramirez L."/>
            <person name="Alfaro M."/>
            <person name="Sun H."/>
            <person name="Tritt A."/>
            <person name="Yoshinaga Y."/>
            <person name="Zwiers L.-H."/>
            <person name="Turgeon B."/>
            <person name="Goodwin S."/>
            <person name="Spatafora J."/>
            <person name="Crous P."/>
            <person name="Grigoriev I."/>
        </authorList>
    </citation>
    <scope>NUCLEOTIDE SEQUENCE</scope>
    <source>
        <strain evidence="3">CBS 675.92</strain>
    </source>
</reference>
<protein>
    <recommendedName>
        <fullName evidence="5">Mid2 domain-containing protein</fullName>
    </recommendedName>
</protein>